<name>A0A1R3U1B8_9HYPH</name>
<protein>
    <submittedName>
        <fullName evidence="1">Uncharacterized protein</fullName>
    </submittedName>
</protein>
<gene>
    <name evidence="1" type="ORF">DSM25559_2957</name>
</gene>
<proteinExistence type="predicted"/>
<dbReference type="Proteomes" id="UP000187891">
    <property type="component" value="Unassembled WGS sequence"/>
</dbReference>
<evidence type="ECO:0000313" key="1">
    <source>
        <dbReference type="EMBL" id="SCX27172.1"/>
    </source>
</evidence>
<dbReference type="EMBL" id="FMUE01000007">
    <property type="protein sequence ID" value="SCX27172.1"/>
    <property type="molecule type" value="Genomic_DNA"/>
</dbReference>
<reference evidence="2" key="1">
    <citation type="submission" date="2016-10" db="EMBL/GenBank/DDBJ databases">
        <authorList>
            <person name="Wibberg D."/>
        </authorList>
    </citation>
    <scope>NUCLEOTIDE SEQUENCE [LARGE SCALE GENOMIC DNA]</scope>
</reference>
<dbReference type="STRING" id="1907666.DSM25559_2957"/>
<organism evidence="1 2">
    <name type="scientific">Agrobacterium rosae</name>
    <dbReference type="NCBI Taxonomy" id="1972867"/>
    <lineage>
        <taxon>Bacteria</taxon>
        <taxon>Pseudomonadati</taxon>
        <taxon>Pseudomonadota</taxon>
        <taxon>Alphaproteobacteria</taxon>
        <taxon>Hyphomicrobiales</taxon>
        <taxon>Rhizobiaceae</taxon>
        <taxon>Rhizobium/Agrobacterium group</taxon>
        <taxon>Agrobacterium</taxon>
    </lineage>
</organism>
<sequence length="138" mass="15571">MYVDWSQFHPVASMSLRDDRQGIVISIIDELLGAAMQVVYVWVDSYGYVLRVGTTKYSVGNRLRQYAPHINRALLGMPSSTPLWEAQKWHSMVLSGELTALVHEPPLISTAAGLIRPYLDIERLMIAGLKPPLNRSHR</sequence>
<accession>A0A1R3U1B8</accession>
<dbReference type="AlphaFoldDB" id="A0A1R3U1B8"/>
<dbReference type="RefSeq" id="WP_210189424.1">
    <property type="nucleotide sequence ID" value="NZ_FMUE01000007.1"/>
</dbReference>
<evidence type="ECO:0000313" key="2">
    <source>
        <dbReference type="Proteomes" id="UP000187891"/>
    </source>
</evidence>